<dbReference type="AlphaFoldDB" id="A0A918R8P6"/>
<comment type="caution">
    <text evidence="1">The sequence shown here is derived from an EMBL/GenBank/DDBJ whole genome shotgun (WGS) entry which is preliminary data.</text>
</comment>
<reference evidence="1" key="1">
    <citation type="journal article" date="2014" name="Int. J. Syst. Evol. Microbiol.">
        <title>Complete genome sequence of Corynebacterium casei LMG S-19264T (=DSM 44701T), isolated from a smear-ripened cheese.</title>
        <authorList>
            <consortium name="US DOE Joint Genome Institute (JGI-PGF)"/>
            <person name="Walter F."/>
            <person name="Albersmeier A."/>
            <person name="Kalinowski J."/>
            <person name="Ruckert C."/>
        </authorList>
    </citation>
    <scope>NUCLEOTIDE SEQUENCE</scope>
    <source>
        <strain evidence="1">KCTC 32422</strain>
    </source>
</reference>
<protein>
    <submittedName>
        <fullName evidence="1">Uncharacterized protein</fullName>
    </submittedName>
</protein>
<gene>
    <name evidence="1" type="ORF">GCM10011617_06850</name>
</gene>
<dbReference type="Proteomes" id="UP000634139">
    <property type="component" value="Unassembled WGS sequence"/>
</dbReference>
<organism evidence="1 2">
    <name type="scientific">Novosphingobium arvoryzae</name>
    <dbReference type="NCBI Taxonomy" id="1256514"/>
    <lineage>
        <taxon>Bacteria</taxon>
        <taxon>Pseudomonadati</taxon>
        <taxon>Pseudomonadota</taxon>
        <taxon>Alphaproteobacteria</taxon>
        <taxon>Sphingomonadales</taxon>
        <taxon>Sphingomonadaceae</taxon>
        <taxon>Novosphingobium</taxon>
    </lineage>
</organism>
<name>A0A918R8P6_9SPHN</name>
<keyword evidence="2" id="KW-1185">Reference proteome</keyword>
<evidence type="ECO:0000313" key="1">
    <source>
        <dbReference type="EMBL" id="GGZ90534.1"/>
    </source>
</evidence>
<reference evidence="1" key="2">
    <citation type="submission" date="2020-09" db="EMBL/GenBank/DDBJ databases">
        <authorList>
            <person name="Sun Q."/>
            <person name="Kim S."/>
        </authorList>
    </citation>
    <scope>NUCLEOTIDE SEQUENCE</scope>
    <source>
        <strain evidence="1">KCTC 32422</strain>
    </source>
</reference>
<evidence type="ECO:0000313" key="2">
    <source>
        <dbReference type="Proteomes" id="UP000634139"/>
    </source>
</evidence>
<sequence length="130" mass="13998">MSSLSKFTFKTLAKAQPVEPIQRRRDKIIAAIEQQKQVLVAALKGETFTIPAKAEGKPAKAVRAWWVAQDNGLYVQCRYGARPLLLNATNNSVFVNKLDEVGAVLTAFAAAAKAGELDAAMAAVAERKKG</sequence>
<proteinExistence type="predicted"/>
<dbReference type="EMBL" id="BMZD01000002">
    <property type="protein sequence ID" value="GGZ90534.1"/>
    <property type="molecule type" value="Genomic_DNA"/>
</dbReference>
<accession>A0A918R8P6</accession>